<dbReference type="InterPro" id="IPR015424">
    <property type="entry name" value="PyrdxlP-dep_Trfase"/>
</dbReference>
<dbReference type="AlphaFoldDB" id="A0A381S9P8"/>
<dbReference type="GO" id="GO:0030170">
    <property type="term" value="F:pyridoxal phosphate binding"/>
    <property type="evidence" value="ECO:0007669"/>
    <property type="project" value="InterPro"/>
</dbReference>
<evidence type="ECO:0000256" key="1">
    <source>
        <dbReference type="ARBA" id="ARBA00001933"/>
    </source>
</evidence>
<name>A0A381S9P8_9ZZZZ</name>
<dbReference type="InterPro" id="IPR050106">
    <property type="entry name" value="HistidinolP_aminotransfase"/>
</dbReference>
<evidence type="ECO:0000256" key="3">
    <source>
        <dbReference type="ARBA" id="ARBA00007970"/>
    </source>
</evidence>
<evidence type="ECO:0000256" key="2">
    <source>
        <dbReference type="ARBA" id="ARBA00005011"/>
    </source>
</evidence>
<dbReference type="InterPro" id="IPR015421">
    <property type="entry name" value="PyrdxlP-dep_Trfase_major"/>
</dbReference>
<keyword evidence="5" id="KW-0032">Aminotransferase</keyword>
<dbReference type="Pfam" id="PF00155">
    <property type="entry name" value="Aminotran_1_2"/>
    <property type="match status" value="1"/>
</dbReference>
<comment type="pathway">
    <text evidence="2">Amino-acid biosynthesis; L-histidine biosynthesis; L-histidine from 5-phospho-alpha-D-ribose 1-diphosphate: step 7/9.</text>
</comment>
<feature type="non-terminal residue" evidence="12">
    <location>
        <position position="1"/>
    </location>
</feature>
<evidence type="ECO:0000313" key="12">
    <source>
        <dbReference type="EMBL" id="SVA00031.1"/>
    </source>
</evidence>
<dbReference type="SUPFAM" id="SSF53383">
    <property type="entry name" value="PLP-dependent transferases"/>
    <property type="match status" value="1"/>
</dbReference>
<dbReference type="InterPro" id="IPR001917">
    <property type="entry name" value="Aminotrans_II_pyridoxalP_BS"/>
</dbReference>
<dbReference type="GO" id="GO:0000105">
    <property type="term" value="P:L-histidine biosynthetic process"/>
    <property type="evidence" value="ECO:0007669"/>
    <property type="project" value="UniProtKB-KW"/>
</dbReference>
<evidence type="ECO:0000256" key="4">
    <source>
        <dbReference type="ARBA" id="ARBA00012748"/>
    </source>
</evidence>
<evidence type="ECO:0000256" key="8">
    <source>
        <dbReference type="ARBA" id="ARBA00022898"/>
    </source>
</evidence>
<evidence type="ECO:0000256" key="7">
    <source>
        <dbReference type="ARBA" id="ARBA00022679"/>
    </source>
</evidence>
<dbReference type="InterPro" id="IPR004839">
    <property type="entry name" value="Aminotransferase_I/II_large"/>
</dbReference>
<comment type="cofactor">
    <cofactor evidence="1">
        <name>pyridoxal 5'-phosphate</name>
        <dbReference type="ChEBI" id="CHEBI:597326"/>
    </cofactor>
</comment>
<evidence type="ECO:0000256" key="9">
    <source>
        <dbReference type="ARBA" id="ARBA00023102"/>
    </source>
</evidence>
<dbReference type="EC" id="2.6.1.9" evidence="4"/>
<sequence>VSYYSPQKSIKVRDAISRMSFYNPPIENRNPEEHLLMDFNESPLPPPPKLIAKIAAFLNKHIHYYPIYGDLLERLGEYAKVPTENLLLTNGSDQAIDVILRCLLESSEEVAMVQPGFAMFQQVAGTLGCQVVGPQFPEDFDFPHEELKESVNRRTRLIVVINPNNPTGTSVSVEQIEDLLKTFPDIPILVDEAYYEFSGQTCVSLLSSYPNLIIIRTFSKALALPSLRLGYVIAQPDFILQLLKIRGPYDVNLVAVLAAREQLNHPGHWQKVVRHLMDESKPALEKYFGERQVKYYSSTANFLLVEPQNVAEVSEFLKENKILVRTMNPPIAHTFRMSLRMMPEMQHFMEVYSRYLNT</sequence>
<gene>
    <name evidence="12" type="ORF">METZ01_LOCUS52885</name>
</gene>
<evidence type="ECO:0000256" key="6">
    <source>
        <dbReference type="ARBA" id="ARBA00022605"/>
    </source>
</evidence>
<dbReference type="PANTHER" id="PTHR43643:SF6">
    <property type="entry name" value="HISTIDINOL-PHOSPHATE AMINOTRANSFERASE"/>
    <property type="match status" value="1"/>
</dbReference>
<keyword evidence="8" id="KW-0663">Pyridoxal phosphate</keyword>
<protein>
    <recommendedName>
        <fullName evidence="4">histidinol-phosphate transaminase</fullName>
        <ecNumber evidence="4">2.6.1.9</ecNumber>
    </recommendedName>
</protein>
<organism evidence="12">
    <name type="scientific">marine metagenome</name>
    <dbReference type="NCBI Taxonomy" id="408172"/>
    <lineage>
        <taxon>unclassified sequences</taxon>
        <taxon>metagenomes</taxon>
        <taxon>ecological metagenomes</taxon>
    </lineage>
</organism>
<keyword evidence="9" id="KW-0368">Histidine biosynthesis</keyword>
<proteinExistence type="inferred from homology"/>
<dbReference type="GO" id="GO:0004400">
    <property type="term" value="F:histidinol-phosphate transaminase activity"/>
    <property type="evidence" value="ECO:0007669"/>
    <property type="project" value="UniProtKB-EC"/>
</dbReference>
<dbReference type="EMBL" id="UINC01002761">
    <property type="protein sequence ID" value="SVA00031.1"/>
    <property type="molecule type" value="Genomic_DNA"/>
</dbReference>
<dbReference type="CDD" id="cd00609">
    <property type="entry name" value="AAT_like"/>
    <property type="match status" value="1"/>
</dbReference>
<dbReference type="InterPro" id="IPR015422">
    <property type="entry name" value="PyrdxlP-dep_Trfase_small"/>
</dbReference>
<keyword evidence="7" id="KW-0808">Transferase</keyword>
<keyword evidence="6" id="KW-0028">Amino-acid biosynthesis</keyword>
<evidence type="ECO:0000259" key="11">
    <source>
        <dbReference type="Pfam" id="PF00155"/>
    </source>
</evidence>
<comment type="similarity">
    <text evidence="3">Belongs to the class-II pyridoxal-phosphate-dependent aminotransferase family. Histidinol-phosphate aminotransferase subfamily.</text>
</comment>
<feature type="domain" description="Aminotransferase class I/classII large" evidence="11">
    <location>
        <begin position="57"/>
        <end position="340"/>
    </location>
</feature>
<dbReference type="PROSITE" id="PS00599">
    <property type="entry name" value="AA_TRANSFER_CLASS_2"/>
    <property type="match status" value="1"/>
</dbReference>
<reference evidence="12" key="1">
    <citation type="submission" date="2018-05" db="EMBL/GenBank/DDBJ databases">
        <authorList>
            <person name="Lanie J.A."/>
            <person name="Ng W.-L."/>
            <person name="Kazmierczak K.M."/>
            <person name="Andrzejewski T.M."/>
            <person name="Davidsen T.M."/>
            <person name="Wayne K.J."/>
            <person name="Tettelin H."/>
            <person name="Glass J.I."/>
            <person name="Rusch D."/>
            <person name="Podicherti R."/>
            <person name="Tsui H.-C.T."/>
            <person name="Winkler M.E."/>
        </authorList>
    </citation>
    <scope>NUCLEOTIDE SEQUENCE</scope>
</reference>
<comment type="catalytic activity">
    <reaction evidence="10">
        <text>L-histidinol phosphate + 2-oxoglutarate = 3-(imidazol-4-yl)-2-oxopropyl phosphate + L-glutamate</text>
        <dbReference type="Rhea" id="RHEA:23744"/>
        <dbReference type="ChEBI" id="CHEBI:16810"/>
        <dbReference type="ChEBI" id="CHEBI:29985"/>
        <dbReference type="ChEBI" id="CHEBI:57766"/>
        <dbReference type="ChEBI" id="CHEBI:57980"/>
        <dbReference type="EC" id="2.6.1.9"/>
    </reaction>
</comment>
<dbReference type="Gene3D" id="3.40.640.10">
    <property type="entry name" value="Type I PLP-dependent aspartate aminotransferase-like (Major domain)"/>
    <property type="match status" value="1"/>
</dbReference>
<evidence type="ECO:0000256" key="5">
    <source>
        <dbReference type="ARBA" id="ARBA00022576"/>
    </source>
</evidence>
<accession>A0A381S9P8</accession>
<dbReference type="Gene3D" id="3.90.1150.10">
    <property type="entry name" value="Aspartate Aminotransferase, domain 1"/>
    <property type="match status" value="1"/>
</dbReference>
<evidence type="ECO:0000256" key="10">
    <source>
        <dbReference type="ARBA" id="ARBA00047481"/>
    </source>
</evidence>
<dbReference type="PANTHER" id="PTHR43643">
    <property type="entry name" value="HISTIDINOL-PHOSPHATE AMINOTRANSFERASE 2"/>
    <property type="match status" value="1"/>
</dbReference>